<feature type="transmembrane region" description="Helical" evidence="14">
    <location>
        <begin position="97"/>
        <end position="118"/>
    </location>
</feature>
<feature type="transmembrane region" description="Helical" evidence="14">
    <location>
        <begin position="194"/>
        <end position="216"/>
    </location>
</feature>
<dbReference type="PROSITE" id="PS50262">
    <property type="entry name" value="G_PROTEIN_RECEP_F1_2"/>
    <property type="match status" value="1"/>
</dbReference>
<dbReference type="PANTHER" id="PTHR26451:SF847">
    <property type="entry name" value="ODORANT RECEPTOR-RELATED"/>
    <property type="match status" value="1"/>
</dbReference>
<feature type="domain" description="G-protein coupled receptors family 1 profile" evidence="15">
    <location>
        <begin position="39"/>
        <end position="289"/>
    </location>
</feature>
<comment type="subcellular location">
    <subcellularLocation>
        <location evidence="1 14">Cell membrane</location>
        <topology evidence="1 14">Multi-pass membrane protein</topology>
    </subcellularLocation>
</comment>
<keyword evidence="9" id="KW-1015">Disulfide bond</keyword>
<dbReference type="GO" id="GO:0005886">
    <property type="term" value="C:plasma membrane"/>
    <property type="evidence" value="ECO:0007669"/>
    <property type="project" value="UniProtKB-SubCell"/>
</dbReference>
<evidence type="ECO:0000256" key="10">
    <source>
        <dbReference type="ARBA" id="ARBA00023170"/>
    </source>
</evidence>
<evidence type="ECO:0000256" key="6">
    <source>
        <dbReference type="ARBA" id="ARBA00022989"/>
    </source>
</evidence>
<keyword evidence="8 14" id="KW-0472">Membrane</keyword>
<feature type="transmembrane region" description="Helical" evidence="14">
    <location>
        <begin position="269"/>
        <end position="291"/>
    </location>
</feature>
<comment type="similarity">
    <text evidence="13">Belongs to the G-protein coupled receptor 1 family.</text>
</comment>
<dbReference type="GO" id="GO:0004984">
    <property type="term" value="F:olfactory receptor activity"/>
    <property type="evidence" value="ECO:0007669"/>
    <property type="project" value="InterPro"/>
</dbReference>
<reference evidence="16" key="2">
    <citation type="submission" date="2025-08" db="UniProtKB">
        <authorList>
            <consortium name="Ensembl"/>
        </authorList>
    </citation>
    <scope>IDENTIFICATION</scope>
</reference>
<protein>
    <recommendedName>
        <fullName evidence="14">Olfactory receptor</fullName>
    </recommendedName>
</protein>
<dbReference type="GO" id="GO:0004930">
    <property type="term" value="F:G protein-coupled receptor activity"/>
    <property type="evidence" value="ECO:0007669"/>
    <property type="project" value="UniProtKB-KW"/>
</dbReference>
<dbReference type="InterPro" id="IPR000276">
    <property type="entry name" value="GPCR_Rhodpsn"/>
</dbReference>
<keyword evidence="5 14" id="KW-0552">Olfaction</keyword>
<evidence type="ECO:0000256" key="8">
    <source>
        <dbReference type="ARBA" id="ARBA00023136"/>
    </source>
</evidence>
<proteinExistence type="inferred from homology"/>
<keyword evidence="7 13" id="KW-0297">G-protein coupled receptor</keyword>
<evidence type="ECO:0000256" key="11">
    <source>
        <dbReference type="ARBA" id="ARBA00023180"/>
    </source>
</evidence>
<reference evidence="16" key="3">
    <citation type="submission" date="2025-09" db="UniProtKB">
        <authorList>
            <consortium name="Ensembl"/>
        </authorList>
    </citation>
    <scope>IDENTIFICATION</scope>
</reference>
<keyword evidence="2 14" id="KW-1003">Cell membrane</keyword>
<dbReference type="InterPro" id="IPR052921">
    <property type="entry name" value="GPCR1_Superfamily_Member"/>
</dbReference>
<dbReference type="OrthoDB" id="6147321at2759"/>
<dbReference type="Proteomes" id="UP000472265">
    <property type="component" value="Chromosome 9"/>
</dbReference>
<keyword evidence="12 13" id="KW-0807">Transducer</keyword>
<sequence length="315" mass="35893">MENATHPSYFNLTMFVNIGNYRYPTFVLCLLLYALIISANLVIILIISREKTLHEPMYIFIMCLSINSLWGSAGFFFRFFKDLLSDTHLIPRSACFFQIYVIYTYASYELTLLGIMAYDRYVAVCQPLHYHSKVTSKLVSKLVAFAWIFPAFSVAVCVYLASRLPLCGNKIPKIFCANWPVVKLSCVSTVINNLVGMLVTACTVFLPLAFVLYTYARIFLVCRKRSSEFRGKVIQSCLPHVITFVNYSITVFCDIALSRIDLEALNPFLAVILSLEFVVIPPIVNPLVYGLKLPEIRKLILRMLSCSKSDKQTKR</sequence>
<dbReference type="FunFam" id="1.20.1070.10:FF:000024">
    <property type="entry name" value="Olfactory receptor"/>
    <property type="match status" value="1"/>
</dbReference>
<keyword evidence="4 13" id="KW-0812">Transmembrane</keyword>
<dbReference type="GeneTree" id="ENSGT01030000234640"/>
<dbReference type="Pfam" id="PF13853">
    <property type="entry name" value="7tm_4"/>
    <property type="match status" value="1"/>
</dbReference>
<feature type="transmembrane region" description="Helical" evidence="14">
    <location>
        <begin position="58"/>
        <end position="77"/>
    </location>
</feature>
<evidence type="ECO:0000256" key="9">
    <source>
        <dbReference type="ARBA" id="ARBA00023157"/>
    </source>
</evidence>
<dbReference type="Gene3D" id="1.20.1070.10">
    <property type="entry name" value="Rhodopsin 7-helix transmembrane proteins"/>
    <property type="match status" value="1"/>
</dbReference>
<evidence type="ECO:0000256" key="1">
    <source>
        <dbReference type="ARBA" id="ARBA00004651"/>
    </source>
</evidence>
<reference evidence="16" key="1">
    <citation type="submission" date="2021-04" db="EMBL/GenBank/DDBJ databases">
        <authorList>
            <consortium name="Wellcome Sanger Institute Data Sharing"/>
        </authorList>
    </citation>
    <scope>NUCLEOTIDE SEQUENCE [LARGE SCALE GENOMIC DNA]</scope>
</reference>
<dbReference type="PROSITE" id="PS00237">
    <property type="entry name" value="G_PROTEIN_RECEP_F1_1"/>
    <property type="match status" value="1"/>
</dbReference>
<dbReference type="RefSeq" id="XP_030285352.1">
    <property type="nucleotide sequence ID" value="XM_030429492.1"/>
</dbReference>
<evidence type="ECO:0000259" key="15">
    <source>
        <dbReference type="PROSITE" id="PS50262"/>
    </source>
</evidence>
<evidence type="ECO:0000256" key="3">
    <source>
        <dbReference type="ARBA" id="ARBA00022606"/>
    </source>
</evidence>
<dbReference type="AlphaFoldDB" id="A0A671VV45"/>
<evidence type="ECO:0000313" key="17">
    <source>
        <dbReference type="Proteomes" id="UP000472265"/>
    </source>
</evidence>
<dbReference type="Ensembl" id="ENSSAUT00010031195.1">
    <property type="protein sequence ID" value="ENSSAUP00010029587.1"/>
    <property type="gene ID" value="ENSSAUG00010012706.1"/>
</dbReference>
<dbReference type="InterPro" id="IPR017452">
    <property type="entry name" value="GPCR_Rhodpsn_7TM"/>
</dbReference>
<evidence type="ECO:0000313" key="16">
    <source>
        <dbReference type="Ensembl" id="ENSSAUP00010029587.1"/>
    </source>
</evidence>
<name>A0A671VV45_SPAAU</name>
<dbReference type="PRINTS" id="PR00245">
    <property type="entry name" value="OLFACTORYR"/>
</dbReference>
<evidence type="ECO:0000256" key="4">
    <source>
        <dbReference type="ARBA" id="ARBA00022692"/>
    </source>
</evidence>
<keyword evidence="10 13" id="KW-0675">Receptor</keyword>
<evidence type="ECO:0000256" key="14">
    <source>
        <dbReference type="RuleBase" id="RU363047"/>
    </source>
</evidence>
<feature type="transmembrane region" description="Helical" evidence="14">
    <location>
        <begin position="237"/>
        <end position="257"/>
    </location>
</feature>
<evidence type="ECO:0000256" key="2">
    <source>
        <dbReference type="ARBA" id="ARBA00022475"/>
    </source>
</evidence>
<dbReference type="SUPFAM" id="SSF81321">
    <property type="entry name" value="Family A G protein-coupled receptor-like"/>
    <property type="match status" value="1"/>
</dbReference>
<feature type="transmembrane region" description="Helical" evidence="14">
    <location>
        <begin position="23"/>
        <end position="46"/>
    </location>
</feature>
<dbReference type="GeneID" id="115588718"/>
<dbReference type="InterPro" id="IPR000725">
    <property type="entry name" value="Olfact_rcpt"/>
</dbReference>
<dbReference type="PANTHER" id="PTHR26451">
    <property type="entry name" value="G_PROTEIN_RECEP_F1_2 DOMAIN-CONTAINING PROTEIN"/>
    <property type="match status" value="1"/>
</dbReference>
<evidence type="ECO:0000256" key="7">
    <source>
        <dbReference type="ARBA" id="ARBA00023040"/>
    </source>
</evidence>
<dbReference type="PRINTS" id="PR00237">
    <property type="entry name" value="GPCRRHODOPSN"/>
</dbReference>
<evidence type="ECO:0000256" key="12">
    <source>
        <dbReference type="ARBA" id="ARBA00023224"/>
    </source>
</evidence>
<keyword evidence="11" id="KW-0325">Glycoprotein</keyword>
<organism evidence="16 17">
    <name type="scientific">Sparus aurata</name>
    <name type="common">Gilthead sea bream</name>
    <dbReference type="NCBI Taxonomy" id="8175"/>
    <lineage>
        <taxon>Eukaryota</taxon>
        <taxon>Metazoa</taxon>
        <taxon>Chordata</taxon>
        <taxon>Craniata</taxon>
        <taxon>Vertebrata</taxon>
        <taxon>Euteleostomi</taxon>
        <taxon>Actinopterygii</taxon>
        <taxon>Neopterygii</taxon>
        <taxon>Teleostei</taxon>
        <taxon>Neoteleostei</taxon>
        <taxon>Acanthomorphata</taxon>
        <taxon>Eupercaria</taxon>
        <taxon>Spariformes</taxon>
        <taxon>Sparidae</taxon>
        <taxon>Sparus</taxon>
    </lineage>
</organism>
<dbReference type="GO" id="GO:0005549">
    <property type="term" value="F:odorant binding"/>
    <property type="evidence" value="ECO:0007669"/>
    <property type="project" value="TreeGrafter"/>
</dbReference>
<keyword evidence="17" id="KW-1185">Reference proteome</keyword>
<dbReference type="InParanoid" id="A0A671VV45"/>
<keyword evidence="6 14" id="KW-1133">Transmembrane helix</keyword>
<evidence type="ECO:0000256" key="13">
    <source>
        <dbReference type="RuleBase" id="RU000688"/>
    </source>
</evidence>
<gene>
    <name evidence="16" type="primary">LOC115588718</name>
</gene>
<keyword evidence="3 14" id="KW-0716">Sensory transduction</keyword>
<dbReference type="OMA" id="PRSACFF"/>
<evidence type="ECO:0000256" key="5">
    <source>
        <dbReference type="ARBA" id="ARBA00022725"/>
    </source>
</evidence>
<feature type="transmembrane region" description="Helical" evidence="14">
    <location>
        <begin position="138"/>
        <end position="161"/>
    </location>
</feature>
<accession>A0A671VV45</accession>
<dbReference type="FunCoup" id="A0A671VV45">
    <property type="interactions" value="449"/>
</dbReference>